<evidence type="ECO:0008006" key="7">
    <source>
        <dbReference type="Google" id="ProtNLM"/>
    </source>
</evidence>
<accession>A0AAQ4EXF6</accession>
<evidence type="ECO:0000256" key="3">
    <source>
        <dbReference type="ARBA" id="ARBA00023136"/>
    </source>
</evidence>
<feature type="transmembrane region" description="Helical" evidence="4">
    <location>
        <begin position="356"/>
        <end position="381"/>
    </location>
</feature>
<evidence type="ECO:0000313" key="5">
    <source>
        <dbReference type="EMBL" id="KAK8779282.1"/>
    </source>
</evidence>
<evidence type="ECO:0000313" key="6">
    <source>
        <dbReference type="Proteomes" id="UP001321473"/>
    </source>
</evidence>
<feature type="transmembrane region" description="Helical" evidence="4">
    <location>
        <begin position="49"/>
        <end position="67"/>
    </location>
</feature>
<feature type="transmembrane region" description="Helical" evidence="4">
    <location>
        <begin position="103"/>
        <end position="130"/>
    </location>
</feature>
<gene>
    <name evidence="5" type="ORF">V5799_019374</name>
</gene>
<feature type="transmembrane region" description="Helical" evidence="4">
    <location>
        <begin position="306"/>
        <end position="325"/>
    </location>
</feature>
<dbReference type="Gene3D" id="1.20.1250.20">
    <property type="entry name" value="MFS general substrate transporter like domains"/>
    <property type="match status" value="2"/>
</dbReference>
<dbReference type="PANTHER" id="PTHR23121:SF10">
    <property type="entry name" value="MAJOR FACILITATOR SUPERFAMILY DOMAIN-CONTAINING PROTEIN 4A"/>
    <property type="match status" value="1"/>
</dbReference>
<keyword evidence="6" id="KW-1185">Reference proteome</keyword>
<evidence type="ECO:0000256" key="1">
    <source>
        <dbReference type="ARBA" id="ARBA00022692"/>
    </source>
</evidence>
<feature type="transmembrane region" description="Helical" evidence="4">
    <location>
        <begin position="264"/>
        <end position="286"/>
    </location>
</feature>
<keyword evidence="3 4" id="KW-0472">Membrane</keyword>
<feature type="transmembrane region" description="Helical" evidence="4">
    <location>
        <begin position="79"/>
        <end position="97"/>
    </location>
</feature>
<feature type="transmembrane region" description="Helical" evidence="4">
    <location>
        <begin position="16"/>
        <end position="37"/>
    </location>
</feature>
<proteinExistence type="predicted"/>
<dbReference type="EMBL" id="JARKHS020009961">
    <property type="protein sequence ID" value="KAK8779282.1"/>
    <property type="molecule type" value="Genomic_DNA"/>
</dbReference>
<feature type="transmembrane region" description="Helical" evidence="4">
    <location>
        <begin position="207"/>
        <end position="230"/>
    </location>
</feature>
<dbReference type="PANTHER" id="PTHR23121">
    <property type="entry name" value="SODIUM-DEPENDENT GLUCOSE TRANSPORTER 1"/>
    <property type="match status" value="1"/>
</dbReference>
<keyword evidence="1 4" id="KW-0812">Transmembrane</keyword>
<reference evidence="5 6" key="1">
    <citation type="journal article" date="2023" name="Arcadia Sci">
        <title>De novo assembly of a long-read Amblyomma americanum tick genome.</title>
        <authorList>
            <person name="Chou S."/>
            <person name="Poskanzer K.E."/>
            <person name="Rollins M."/>
            <person name="Thuy-Boun P.S."/>
        </authorList>
    </citation>
    <scope>NUCLEOTIDE SEQUENCE [LARGE SCALE GENOMIC DNA]</scope>
    <source>
        <strain evidence="5">F_SG_1</strain>
        <tissue evidence="5">Salivary glands</tissue>
    </source>
</reference>
<feature type="transmembrane region" description="Helical" evidence="4">
    <location>
        <begin position="393"/>
        <end position="413"/>
    </location>
</feature>
<protein>
    <recommendedName>
        <fullName evidence="7">Sodium-dependent glucose transporter</fullName>
    </recommendedName>
</protein>
<name>A0AAQ4EXF6_AMBAM</name>
<feature type="transmembrane region" description="Helical" evidence="4">
    <location>
        <begin position="332"/>
        <end position="350"/>
    </location>
</feature>
<dbReference type="InterPro" id="IPR036259">
    <property type="entry name" value="MFS_trans_sf"/>
</dbReference>
<evidence type="ECO:0000256" key="2">
    <source>
        <dbReference type="ARBA" id="ARBA00022989"/>
    </source>
</evidence>
<comment type="caution">
    <text evidence="5">The sequence shown here is derived from an EMBL/GenBank/DDBJ whole genome shotgun (WGS) entry which is preliminary data.</text>
</comment>
<feature type="transmembrane region" description="Helical" evidence="4">
    <location>
        <begin position="419"/>
        <end position="442"/>
    </location>
</feature>
<keyword evidence="2 4" id="KW-1133">Transmembrane helix</keyword>
<dbReference type="AlphaFoldDB" id="A0AAQ4EXF6"/>
<organism evidence="5 6">
    <name type="scientific">Amblyomma americanum</name>
    <name type="common">Lone star tick</name>
    <dbReference type="NCBI Taxonomy" id="6943"/>
    <lineage>
        <taxon>Eukaryota</taxon>
        <taxon>Metazoa</taxon>
        <taxon>Ecdysozoa</taxon>
        <taxon>Arthropoda</taxon>
        <taxon>Chelicerata</taxon>
        <taxon>Arachnida</taxon>
        <taxon>Acari</taxon>
        <taxon>Parasitiformes</taxon>
        <taxon>Ixodida</taxon>
        <taxon>Ixodoidea</taxon>
        <taxon>Ixodidae</taxon>
        <taxon>Amblyomminae</taxon>
        <taxon>Amblyomma</taxon>
    </lineage>
</organism>
<feature type="transmembrane region" description="Helical" evidence="4">
    <location>
        <begin position="137"/>
        <end position="156"/>
    </location>
</feature>
<sequence>MTVKKWQLLLKLGRTFNLNVGSFGMGLIVSLTGVALLDLVEIYDSSVGNVSHLITTRCVGLLLGSLLGGKLFDTYNTQLMMIATTLLATVTVLMIPLSGTLWLAHVMVFGGGISLGAFDTGSNVWMILLWPENSSPALQVFHLSFALGCLAAPLIAEPFMSTNVPSPVLSAANASEYAWTSPPILRLDENASVNESMVGFGGDATRIQYAFGITAALHLLLLVSMLVLYWTDRSDFKSEVPVKESGGDEARCQAKADLRFSRTLVALLSTYICVYVALEVTYAQMITSFAVKCALHFSKTSASRLAAVYFFCFAACRVVASLITIRVTSFQMMVAAHIVLALTGVLLVVWGSTYDMVLWVGSALMGLSQGPNYAAVVAWTVSYIRMSNKMMSLVIVTAGIGSMSPSLLVGQFLDTCPDVFLYVCFATVFLSIAVFAATYLYVRKRPMLSSGKTLAQAEDCSLKPPVGCFEEKNSTNP</sequence>
<dbReference type="Proteomes" id="UP001321473">
    <property type="component" value="Unassembled WGS sequence"/>
</dbReference>
<evidence type="ECO:0000256" key="4">
    <source>
        <dbReference type="SAM" id="Phobius"/>
    </source>
</evidence>
<dbReference type="SUPFAM" id="SSF103473">
    <property type="entry name" value="MFS general substrate transporter"/>
    <property type="match status" value="1"/>
</dbReference>